<dbReference type="Proteomes" id="UP000685013">
    <property type="component" value="Chromosome 14"/>
</dbReference>
<reference evidence="1 2" key="1">
    <citation type="journal article" date="2021" name="Hortic Res">
        <title>The domestication of Cucurbita argyrosperma as revealed by the genome of its wild relative.</title>
        <authorList>
            <person name="Barrera-Redondo J."/>
            <person name="Sanchez-de la Vega G."/>
            <person name="Aguirre-Liguori J.A."/>
            <person name="Castellanos-Morales G."/>
            <person name="Gutierrez-Guerrero Y.T."/>
            <person name="Aguirre-Dugua X."/>
            <person name="Aguirre-Planter E."/>
            <person name="Tenaillon M.I."/>
            <person name="Lira-Saade R."/>
            <person name="Eguiarte L.E."/>
        </authorList>
    </citation>
    <scope>NUCLEOTIDE SEQUENCE [LARGE SCALE GENOMIC DNA]</scope>
    <source>
        <strain evidence="1">JBR-2021</strain>
    </source>
</reference>
<keyword evidence="2" id="KW-1185">Reference proteome</keyword>
<dbReference type="EMBL" id="JAGKQH010000014">
    <property type="protein sequence ID" value="KAG6581868.1"/>
    <property type="molecule type" value="Genomic_DNA"/>
</dbReference>
<evidence type="ECO:0000313" key="1">
    <source>
        <dbReference type="EMBL" id="KAG6581868.1"/>
    </source>
</evidence>
<comment type="caution">
    <text evidence="1">The sequence shown here is derived from an EMBL/GenBank/DDBJ whole genome shotgun (WGS) entry which is preliminary data.</text>
</comment>
<protein>
    <submittedName>
        <fullName evidence="1">Uncharacterized protein</fullName>
    </submittedName>
</protein>
<dbReference type="AlphaFoldDB" id="A0AAV6MJ70"/>
<proteinExistence type="predicted"/>
<feature type="non-terminal residue" evidence="1">
    <location>
        <position position="1"/>
    </location>
</feature>
<accession>A0AAV6MJ70</accession>
<organism evidence="1 2">
    <name type="scientific">Cucurbita argyrosperma subsp. sororia</name>
    <dbReference type="NCBI Taxonomy" id="37648"/>
    <lineage>
        <taxon>Eukaryota</taxon>
        <taxon>Viridiplantae</taxon>
        <taxon>Streptophyta</taxon>
        <taxon>Embryophyta</taxon>
        <taxon>Tracheophyta</taxon>
        <taxon>Spermatophyta</taxon>
        <taxon>Magnoliopsida</taxon>
        <taxon>eudicotyledons</taxon>
        <taxon>Gunneridae</taxon>
        <taxon>Pentapetalae</taxon>
        <taxon>rosids</taxon>
        <taxon>fabids</taxon>
        <taxon>Cucurbitales</taxon>
        <taxon>Cucurbitaceae</taxon>
        <taxon>Cucurbiteae</taxon>
        <taxon>Cucurbita</taxon>
    </lineage>
</organism>
<name>A0AAV6MJ70_9ROSI</name>
<evidence type="ECO:0000313" key="2">
    <source>
        <dbReference type="Proteomes" id="UP000685013"/>
    </source>
</evidence>
<gene>
    <name evidence="1" type="ORF">SDJN03_21870</name>
</gene>
<sequence>MKSSNLLLIVIAPAFFSSLLTNYYASCICLQSRELALAFAFTAGGDSTKNRQGPFHFHPVVSKWKRRLSVAIDTSALDLAILVDDGHDLDDRDSQATIDIGRALAINHPLKTDHISIHISDDALAGDES</sequence>